<keyword evidence="3" id="KW-1185">Reference proteome</keyword>
<dbReference type="AlphaFoldDB" id="A0A6C2U6C8"/>
<reference evidence="2 3" key="1">
    <citation type="submission" date="2019-04" db="EMBL/GenBank/DDBJ databases">
        <authorList>
            <person name="Van Vliet M D."/>
        </authorList>
    </citation>
    <scope>NUCLEOTIDE SEQUENCE [LARGE SCALE GENOMIC DNA]</scope>
    <source>
        <strain evidence="2 3">F1</strain>
    </source>
</reference>
<dbReference type="PANTHER" id="PTHR33677">
    <property type="entry name" value="TRANSCRIPTIONAL REPRESSOR FRMR-RELATED"/>
    <property type="match status" value="1"/>
</dbReference>
<dbReference type="Pfam" id="PF02583">
    <property type="entry name" value="Trns_repr_metal"/>
    <property type="match status" value="1"/>
</dbReference>
<dbReference type="InterPro" id="IPR038390">
    <property type="entry name" value="Metal_Tscrpt_repr_sf"/>
</dbReference>
<dbReference type="GO" id="GO:0045892">
    <property type="term" value="P:negative regulation of DNA-templated transcription"/>
    <property type="evidence" value="ECO:0007669"/>
    <property type="project" value="UniProtKB-ARBA"/>
</dbReference>
<dbReference type="PANTHER" id="PTHR33677:SF3">
    <property type="entry name" value="COPPER-SENSING TRANSCRIPTIONAL REPRESSOR RICR"/>
    <property type="match status" value="1"/>
</dbReference>
<comment type="similarity">
    <text evidence="1">Belongs to the FrmR/RcnR family.</text>
</comment>
<sequence length="93" mass="10555">MKGHTTTHSENMARLSRIEGQIKGVKRMIDDGEYCIDIITQIQAARSALQSVSKIILEKHLKHCVADALAEQHADIIDEKLEEIMTVIKRMEK</sequence>
<organism evidence="2 3">
    <name type="scientific">Pontiella desulfatans</name>
    <dbReference type="NCBI Taxonomy" id="2750659"/>
    <lineage>
        <taxon>Bacteria</taxon>
        <taxon>Pseudomonadati</taxon>
        <taxon>Kiritimatiellota</taxon>
        <taxon>Kiritimatiellia</taxon>
        <taxon>Kiritimatiellales</taxon>
        <taxon>Pontiellaceae</taxon>
        <taxon>Pontiella</taxon>
    </lineage>
</organism>
<dbReference type="RefSeq" id="WP_136081123.1">
    <property type="nucleotide sequence ID" value="NZ_CAAHFG010000002.1"/>
</dbReference>
<accession>A0A6C2U6C8</accession>
<evidence type="ECO:0000313" key="2">
    <source>
        <dbReference type="EMBL" id="VGO15570.1"/>
    </source>
</evidence>
<dbReference type="InterPro" id="IPR003735">
    <property type="entry name" value="Metal_Tscrpt_repr"/>
</dbReference>
<gene>
    <name evidence="2" type="primary">ricR</name>
    <name evidence="2" type="ORF">PDESU_04155</name>
</gene>
<dbReference type="Proteomes" id="UP000366872">
    <property type="component" value="Unassembled WGS sequence"/>
</dbReference>
<dbReference type="GO" id="GO:0003677">
    <property type="term" value="F:DNA binding"/>
    <property type="evidence" value="ECO:0007669"/>
    <property type="project" value="InterPro"/>
</dbReference>
<evidence type="ECO:0000256" key="1">
    <source>
        <dbReference type="ARBA" id="ARBA00005260"/>
    </source>
</evidence>
<name>A0A6C2U6C8_PONDE</name>
<dbReference type="CDD" id="cd10148">
    <property type="entry name" value="CsoR-like_DUF156"/>
    <property type="match status" value="1"/>
</dbReference>
<dbReference type="GO" id="GO:0046872">
    <property type="term" value="F:metal ion binding"/>
    <property type="evidence" value="ECO:0007669"/>
    <property type="project" value="InterPro"/>
</dbReference>
<dbReference type="EMBL" id="CAAHFG010000002">
    <property type="protein sequence ID" value="VGO15570.1"/>
    <property type="molecule type" value="Genomic_DNA"/>
</dbReference>
<proteinExistence type="inferred from homology"/>
<evidence type="ECO:0000313" key="3">
    <source>
        <dbReference type="Proteomes" id="UP000366872"/>
    </source>
</evidence>
<protein>
    <submittedName>
        <fullName evidence="2">Copper-sensing transcriptional repressor RicR</fullName>
    </submittedName>
</protein>
<dbReference type="Gene3D" id="1.20.58.1000">
    <property type="entry name" value="Metal-sensitive repressor, helix protomer"/>
    <property type="match status" value="1"/>
</dbReference>